<organism evidence="9 10">
    <name type="scientific">Pontivivens marinum</name>
    <dbReference type="NCBI Taxonomy" id="1690039"/>
    <lineage>
        <taxon>Bacteria</taxon>
        <taxon>Pseudomonadati</taxon>
        <taxon>Pseudomonadota</taxon>
        <taxon>Alphaproteobacteria</taxon>
        <taxon>Rhodobacterales</taxon>
        <taxon>Paracoccaceae</taxon>
        <taxon>Pontivivens</taxon>
    </lineage>
</organism>
<evidence type="ECO:0000256" key="6">
    <source>
        <dbReference type="ARBA" id="ARBA00023049"/>
    </source>
</evidence>
<keyword evidence="6" id="KW-0482">Metalloprotease</keyword>
<evidence type="ECO:0000256" key="5">
    <source>
        <dbReference type="ARBA" id="ARBA00022833"/>
    </source>
</evidence>
<keyword evidence="10" id="KW-1185">Reference proteome</keyword>
<accession>A0A2C9CTZ3</accession>
<evidence type="ECO:0000256" key="1">
    <source>
        <dbReference type="ARBA" id="ARBA00001947"/>
    </source>
</evidence>
<evidence type="ECO:0000259" key="7">
    <source>
        <dbReference type="Pfam" id="PF01435"/>
    </source>
</evidence>
<evidence type="ECO:0000256" key="3">
    <source>
        <dbReference type="ARBA" id="ARBA00022723"/>
    </source>
</evidence>
<dbReference type="GO" id="GO:0016020">
    <property type="term" value="C:membrane"/>
    <property type="evidence" value="ECO:0007669"/>
    <property type="project" value="TreeGrafter"/>
</dbReference>
<evidence type="ECO:0000256" key="2">
    <source>
        <dbReference type="ARBA" id="ARBA00022670"/>
    </source>
</evidence>
<feature type="domain" description="Peptidase M48" evidence="7">
    <location>
        <begin position="49"/>
        <end position="225"/>
    </location>
</feature>
<sequence>MLKFIPFLLTGLLGFIGCVPITDQDSFREEHGLILLQNNGLTRDRQLYDYVQQVGQRIIAATPAARDDWQIYVLDTPLVNAFVLDGGAIYVTRGLVMLANNEAEVAAVMAHEIAHLTANHSQERAEHIRNADRDRIDDKHVVDTAAYADGFAAFTRLQEADADRLGLIYLQNAGYAPVAMADFLEAMITHGTIEAQVAGRDYDPTRTGVLASHPASASRLAAVRAALPSAGGGDLGRDAHMDVVDGMIWGTDGRNGFVRNNRWIDPQTGLSFSAPTGLSIDVTALAVRAVGDDGRYLNFLRSRARGFTPSDYLFDLWLPSIGPADFTAAPTDVVNQSINGRQVAYVEMPISSLQGPQLLRLVAVQAGLEMLEFVMIAPQDDTAAMDSLFATIPSIRIIPANQRADLVPTRLRVVTVTQGQTVRDLAAMMRGDDFPLQRFLALNNLAPDAQLVAGQRVKILQ</sequence>
<dbReference type="InterPro" id="IPR018392">
    <property type="entry name" value="LysM"/>
</dbReference>
<keyword evidence="2 9" id="KW-0645">Protease</keyword>
<reference evidence="10" key="1">
    <citation type="submission" date="2017-09" db="EMBL/GenBank/DDBJ databases">
        <authorList>
            <person name="Varghese N."/>
            <person name="Submissions S."/>
        </authorList>
    </citation>
    <scope>NUCLEOTIDE SEQUENCE [LARGE SCALE GENOMIC DNA]</scope>
    <source>
        <strain evidence="10">C7</strain>
    </source>
</reference>
<protein>
    <submittedName>
        <fullName evidence="9">Zn-dependent protease</fullName>
    </submittedName>
</protein>
<dbReference type="PROSITE" id="PS51257">
    <property type="entry name" value="PROKAR_LIPOPROTEIN"/>
    <property type="match status" value="1"/>
</dbReference>
<dbReference type="PANTHER" id="PTHR22726">
    <property type="entry name" value="METALLOENDOPEPTIDASE OMA1"/>
    <property type="match status" value="1"/>
</dbReference>
<gene>
    <name evidence="9" type="ORF">SAMN06273572_105220</name>
</gene>
<evidence type="ECO:0000313" key="10">
    <source>
        <dbReference type="Proteomes" id="UP000220034"/>
    </source>
</evidence>
<evidence type="ECO:0000313" key="9">
    <source>
        <dbReference type="EMBL" id="SOH94794.1"/>
    </source>
</evidence>
<dbReference type="AlphaFoldDB" id="A0A2C9CTZ3"/>
<dbReference type="InterPro" id="IPR001915">
    <property type="entry name" value="Peptidase_M48"/>
</dbReference>
<feature type="domain" description="LysM" evidence="8">
    <location>
        <begin position="415"/>
        <end position="459"/>
    </location>
</feature>
<keyword evidence="4" id="KW-0378">Hydrolase</keyword>
<dbReference type="EMBL" id="OCTN01000005">
    <property type="protein sequence ID" value="SOH94794.1"/>
    <property type="molecule type" value="Genomic_DNA"/>
</dbReference>
<comment type="cofactor">
    <cofactor evidence="1">
        <name>Zn(2+)</name>
        <dbReference type="ChEBI" id="CHEBI:29105"/>
    </cofactor>
</comment>
<dbReference type="Gene3D" id="3.30.2010.10">
    <property type="entry name" value="Metalloproteases ('zincins'), catalytic domain"/>
    <property type="match status" value="1"/>
</dbReference>
<dbReference type="GO" id="GO:0004222">
    <property type="term" value="F:metalloendopeptidase activity"/>
    <property type="evidence" value="ECO:0007669"/>
    <property type="project" value="InterPro"/>
</dbReference>
<dbReference type="Pfam" id="PF01435">
    <property type="entry name" value="Peptidase_M48"/>
    <property type="match status" value="1"/>
</dbReference>
<dbReference type="CDD" id="cd07324">
    <property type="entry name" value="M48C_Oma1-like"/>
    <property type="match status" value="1"/>
</dbReference>
<dbReference type="PANTHER" id="PTHR22726:SF1">
    <property type="entry name" value="METALLOENDOPEPTIDASE OMA1, MITOCHONDRIAL"/>
    <property type="match status" value="1"/>
</dbReference>
<dbReference type="GO" id="GO:0046872">
    <property type="term" value="F:metal ion binding"/>
    <property type="evidence" value="ECO:0007669"/>
    <property type="project" value="UniProtKB-KW"/>
</dbReference>
<dbReference type="GO" id="GO:0051603">
    <property type="term" value="P:proteolysis involved in protein catabolic process"/>
    <property type="evidence" value="ECO:0007669"/>
    <property type="project" value="TreeGrafter"/>
</dbReference>
<proteinExistence type="predicted"/>
<dbReference type="Proteomes" id="UP000220034">
    <property type="component" value="Unassembled WGS sequence"/>
</dbReference>
<dbReference type="RefSeq" id="WP_097930700.1">
    <property type="nucleotide sequence ID" value="NZ_OCTN01000005.1"/>
</dbReference>
<evidence type="ECO:0000259" key="8">
    <source>
        <dbReference type="Pfam" id="PF01476"/>
    </source>
</evidence>
<keyword evidence="5" id="KW-0862">Zinc</keyword>
<dbReference type="InterPro" id="IPR051156">
    <property type="entry name" value="Mito/Outer_Membr_Metalloprot"/>
</dbReference>
<evidence type="ECO:0000256" key="4">
    <source>
        <dbReference type="ARBA" id="ARBA00022801"/>
    </source>
</evidence>
<keyword evidence="3" id="KW-0479">Metal-binding</keyword>
<dbReference type="Pfam" id="PF01476">
    <property type="entry name" value="LysM"/>
    <property type="match status" value="1"/>
</dbReference>
<dbReference type="OrthoDB" id="9810445at2"/>
<name>A0A2C9CTZ3_9RHOB</name>